<evidence type="ECO:0000256" key="8">
    <source>
        <dbReference type="SAM" id="Phobius"/>
    </source>
</evidence>
<feature type="transmembrane region" description="Helical" evidence="8">
    <location>
        <begin position="40"/>
        <end position="63"/>
    </location>
</feature>
<keyword evidence="6 8" id="KW-0472">Membrane</keyword>
<dbReference type="InterPro" id="IPR004638">
    <property type="entry name" value="EmrB-like"/>
</dbReference>
<feature type="transmembrane region" description="Helical" evidence="8">
    <location>
        <begin position="228"/>
        <end position="248"/>
    </location>
</feature>
<evidence type="ECO:0000256" key="7">
    <source>
        <dbReference type="SAM" id="MobiDB-lite"/>
    </source>
</evidence>
<keyword evidence="2" id="KW-0813">Transport</keyword>
<dbReference type="RefSeq" id="WP_160819748.1">
    <property type="nucleotide sequence ID" value="NZ_JBHSXS010000001.1"/>
</dbReference>
<feature type="transmembrane region" description="Helical" evidence="8">
    <location>
        <begin position="512"/>
        <end position="530"/>
    </location>
</feature>
<dbReference type="InterPro" id="IPR020846">
    <property type="entry name" value="MFS_dom"/>
</dbReference>
<dbReference type="EMBL" id="JBHSXS010000001">
    <property type="protein sequence ID" value="MFC6878701.1"/>
    <property type="molecule type" value="Genomic_DNA"/>
</dbReference>
<feature type="region of interest" description="Disordered" evidence="7">
    <location>
        <begin position="1"/>
        <end position="35"/>
    </location>
</feature>
<feature type="transmembrane region" description="Helical" evidence="8">
    <location>
        <begin position="296"/>
        <end position="321"/>
    </location>
</feature>
<feature type="transmembrane region" description="Helical" evidence="8">
    <location>
        <begin position="75"/>
        <end position="96"/>
    </location>
</feature>
<accession>A0ABW2CAD8</accession>
<feature type="transmembrane region" description="Helical" evidence="8">
    <location>
        <begin position="389"/>
        <end position="407"/>
    </location>
</feature>
<evidence type="ECO:0000259" key="9">
    <source>
        <dbReference type="PROSITE" id="PS50850"/>
    </source>
</evidence>
<evidence type="ECO:0000256" key="3">
    <source>
        <dbReference type="ARBA" id="ARBA00022475"/>
    </source>
</evidence>
<feature type="transmembrane region" description="Helical" evidence="8">
    <location>
        <begin position="196"/>
        <end position="216"/>
    </location>
</feature>
<name>A0ABW2CAD8_9ACTN</name>
<dbReference type="Proteomes" id="UP001596380">
    <property type="component" value="Unassembled WGS sequence"/>
</dbReference>
<dbReference type="PRINTS" id="PR01036">
    <property type="entry name" value="TCRTETB"/>
</dbReference>
<evidence type="ECO:0000256" key="5">
    <source>
        <dbReference type="ARBA" id="ARBA00022989"/>
    </source>
</evidence>
<feature type="transmembrane region" description="Helical" evidence="8">
    <location>
        <begin position="333"/>
        <end position="354"/>
    </location>
</feature>
<evidence type="ECO:0000313" key="10">
    <source>
        <dbReference type="EMBL" id="MFC6878701.1"/>
    </source>
</evidence>
<keyword evidence="5 8" id="KW-1133">Transmembrane helix</keyword>
<dbReference type="NCBIfam" id="TIGR00711">
    <property type="entry name" value="efflux_EmrB"/>
    <property type="match status" value="1"/>
</dbReference>
<keyword evidence="3" id="KW-1003">Cell membrane</keyword>
<dbReference type="InterPro" id="IPR005829">
    <property type="entry name" value="Sugar_transporter_CS"/>
</dbReference>
<evidence type="ECO:0000313" key="11">
    <source>
        <dbReference type="Proteomes" id="UP001596380"/>
    </source>
</evidence>
<dbReference type="PANTHER" id="PTHR42718">
    <property type="entry name" value="MAJOR FACILITATOR SUPERFAMILY MULTIDRUG TRANSPORTER MFSC"/>
    <property type="match status" value="1"/>
</dbReference>
<evidence type="ECO:0000256" key="1">
    <source>
        <dbReference type="ARBA" id="ARBA00004651"/>
    </source>
</evidence>
<feature type="transmembrane region" description="Helical" evidence="8">
    <location>
        <begin position="166"/>
        <end position="190"/>
    </location>
</feature>
<dbReference type="InterPro" id="IPR011701">
    <property type="entry name" value="MFS"/>
</dbReference>
<feature type="compositionally biased region" description="Basic residues" evidence="7">
    <location>
        <begin position="25"/>
        <end position="35"/>
    </location>
</feature>
<reference evidence="11" key="1">
    <citation type="journal article" date="2019" name="Int. J. Syst. Evol. Microbiol.">
        <title>The Global Catalogue of Microorganisms (GCM) 10K type strain sequencing project: providing services to taxonomists for standard genome sequencing and annotation.</title>
        <authorList>
            <consortium name="The Broad Institute Genomics Platform"/>
            <consortium name="The Broad Institute Genome Sequencing Center for Infectious Disease"/>
            <person name="Wu L."/>
            <person name="Ma J."/>
        </authorList>
    </citation>
    <scope>NUCLEOTIDE SEQUENCE [LARGE SCALE GENOMIC DNA]</scope>
    <source>
        <strain evidence="11">JCM 3369</strain>
    </source>
</reference>
<evidence type="ECO:0000256" key="6">
    <source>
        <dbReference type="ARBA" id="ARBA00023136"/>
    </source>
</evidence>
<keyword evidence="4 8" id="KW-0812">Transmembrane</keyword>
<feature type="transmembrane region" description="Helical" evidence="8">
    <location>
        <begin position="254"/>
        <end position="276"/>
    </location>
</feature>
<feature type="transmembrane region" description="Helical" evidence="8">
    <location>
        <begin position="108"/>
        <end position="127"/>
    </location>
</feature>
<organism evidence="10 11">
    <name type="scientific">Actinomadura yumaensis</name>
    <dbReference type="NCBI Taxonomy" id="111807"/>
    <lineage>
        <taxon>Bacteria</taxon>
        <taxon>Bacillati</taxon>
        <taxon>Actinomycetota</taxon>
        <taxon>Actinomycetes</taxon>
        <taxon>Streptosporangiales</taxon>
        <taxon>Thermomonosporaceae</taxon>
        <taxon>Actinomadura</taxon>
    </lineage>
</organism>
<dbReference type="PROSITE" id="PS50850">
    <property type="entry name" value="MFS"/>
    <property type="match status" value="1"/>
</dbReference>
<keyword evidence="11" id="KW-1185">Reference proteome</keyword>
<comment type="subcellular location">
    <subcellularLocation>
        <location evidence="1">Cell membrane</location>
        <topology evidence="1">Multi-pass membrane protein</topology>
    </subcellularLocation>
</comment>
<protein>
    <submittedName>
        <fullName evidence="10">MFS transporter</fullName>
    </submittedName>
</protein>
<comment type="caution">
    <text evidence="10">The sequence shown here is derived from an EMBL/GenBank/DDBJ whole genome shotgun (WGS) entry which is preliminary data.</text>
</comment>
<dbReference type="Gene3D" id="1.20.1250.20">
    <property type="entry name" value="MFS general substrate transporter like domains"/>
    <property type="match status" value="1"/>
</dbReference>
<dbReference type="Pfam" id="PF07690">
    <property type="entry name" value="MFS_1"/>
    <property type="match status" value="1"/>
</dbReference>
<dbReference type="PANTHER" id="PTHR42718:SF42">
    <property type="entry name" value="EXPORT PROTEIN"/>
    <property type="match status" value="1"/>
</dbReference>
<dbReference type="SUPFAM" id="SSF103473">
    <property type="entry name" value="MFS general substrate transporter"/>
    <property type="match status" value="1"/>
</dbReference>
<proteinExistence type="predicted"/>
<sequence length="543" mass="55142">MSSSADTGVLPPGPHPAGPPARSRGPSRARSGRPGHGHPWLTLLAVALGVMMVGLDATVVSIANPAIAKDLNADLAGLQWVTNAYLLTLAVTLVPAGKIADRFGRRRTFLAGVIGFAVSSVLIGLSGGLGMVIFWRVVQGFAGALLQPASLAILRNSFPAERLNAAIGIWGATVGVSIAGGPIVGGLLVQHVNWESVFFLNAPLGLLALAVGLWVIRESRDEEAAGSFDLPGVALLSGALFGLVWGLIKAGEDGFGDAVPLLSFAAAVVLLAAFVVNELRVERPLLPLSLFRSVSLSAATGLIVLGFFGMFGTIFFITLYLQQVHGLGPVDAGVRLLPMTAVFIVASPLAGALTSRFGPRLPLVLGMLFTAAAMFGLSRVGADAPYVQLWPWFVLVGLAFGFVMVPGTEAIVGNAPKHLAGVAGGLQQTAAQIGGVLGTSVLGTLLSTRVGDVLVGRLTEAGVPDAAAGRLAGQSGLVSQGVAPVPPGTPAPAAEAITTGSHLAFMDGFQSALTVAGVVALVAVLAALLVKRGQTPVEGAAAL</sequence>
<gene>
    <name evidence="10" type="ORF">ACFQKB_02860</name>
</gene>
<feature type="transmembrane region" description="Helical" evidence="8">
    <location>
        <begin position="361"/>
        <end position="377"/>
    </location>
</feature>
<feature type="domain" description="Major facilitator superfamily (MFS) profile" evidence="9">
    <location>
        <begin position="42"/>
        <end position="535"/>
    </location>
</feature>
<evidence type="ECO:0000256" key="2">
    <source>
        <dbReference type="ARBA" id="ARBA00022448"/>
    </source>
</evidence>
<evidence type="ECO:0000256" key="4">
    <source>
        <dbReference type="ARBA" id="ARBA00022692"/>
    </source>
</evidence>
<dbReference type="CDD" id="cd17321">
    <property type="entry name" value="MFS_MMR_MDR_like"/>
    <property type="match status" value="1"/>
</dbReference>
<dbReference type="InterPro" id="IPR036259">
    <property type="entry name" value="MFS_trans_sf"/>
</dbReference>
<dbReference type="Gene3D" id="1.20.1720.10">
    <property type="entry name" value="Multidrug resistance protein D"/>
    <property type="match status" value="1"/>
</dbReference>
<dbReference type="PROSITE" id="PS00216">
    <property type="entry name" value="SUGAR_TRANSPORT_1"/>
    <property type="match status" value="1"/>
</dbReference>